<sequence>MSDQLSARPTATARVVFDTFRSPTDPMLVAWLSFRARVLPNVAPLAPPTQRPADGPLKDGVFGVWRLLATNNRELGRGSVLHPSPDRAWADAEALSGRAGELTAMVMRGTLSMRHGWALRLADEPVLICSRWYESPGEAAAAARAARDNLARASIVRSVNIGTRSGRRHRQARESIDVHE</sequence>
<dbReference type="EMBL" id="RBZY01000012">
    <property type="protein sequence ID" value="RWR21012.1"/>
    <property type="molecule type" value="Genomic_DNA"/>
</dbReference>
<dbReference type="RefSeq" id="WP_128217044.1">
    <property type="nucleotide sequence ID" value="NZ_CBDRLV010000001.1"/>
</dbReference>
<evidence type="ECO:0000313" key="2">
    <source>
        <dbReference type="Proteomes" id="UP000285970"/>
    </source>
</evidence>
<dbReference type="Proteomes" id="UP000285970">
    <property type="component" value="Unassembled WGS sequence"/>
</dbReference>
<evidence type="ECO:0000313" key="1">
    <source>
        <dbReference type="EMBL" id="RWR21012.1"/>
    </source>
</evidence>
<accession>A0A3S4M2I4</accession>
<dbReference type="OrthoDB" id="5113130at2"/>
<proteinExistence type="predicted"/>
<dbReference type="AlphaFoldDB" id="A0A3S4M2I4"/>
<protein>
    <submittedName>
        <fullName evidence="1">Uncharacterized protein</fullName>
    </submittedName>
</protein>
<name>A0A3S4M2I4_9MICO</name>
<comment type="caution">
    <text evidence="1">The sequence shown here is derived from an EMBL/GenBank/DDBJ whole genome shotgun (WGS) entry which is preliminary data.</text>
</comment>
<reference evidence="1 2" key="1">
    <citation type="journal article" date="2018" name="Front. Microbiol.">
        <title>Novel Insights Into Bacterial Dimethylsulfoniopropionate Catabolism in the East China Sea.</title>
        <authorList>
            <person name="Liu J."/>
            <person name="Liu J."/>
            <person name="Zhang S.H."/>
            <person name="Liang J."/>
            <person name="Lin H."/>
            <person name="Song D."/>
            <person name="Yang G.P."/>
            <person name="Todd J.D."/>
            <person name="Zhang X.H."/>
        </authorList>
    </citation>
    <scope>NUCLEOTIDE SEQUENCE [LARGE SCALE GENOMIC DNA]</scope>
    <source>
        <strain evidence="1 2">ZYFD042</strain>
    </source>
</reference>
<gene>
    <name evidence="1" type="ORF">D8Y23_04895</name>
</gene>
<organism evidence="1 2">
    <name type="scientific">Microbacterium enclense</name>
    <dbReference type="NCBI Taxonomy" id="993073"/>
    <lineage>
        <taxon>Bacteria</taxon>
        <taxon>Bacillati</taxon>
        <taxon>Actinomycetota</taxon>
        <taxon>Actinomycetes</taxon>
        <taxon>Micrococcales</taxon>
        <taxon>Microbacteriaceae</taxon>
        <taxon>Microbacterium</taxon>
    </lineage>
</organism>